<dbReference type="PANTHER" id="PTHR34861">
    <property type="match status" value="1"/>
</dbReference>
<evidence type="ECO:0000256" key="1">
    <source>
        <dbReference type="ARBA" id="ARBA00007865"/>
    </source>
</evidence>
<dbReference type="InterPro" id="IPR037175">
    <property type="entry name" value="KFase_sf"/>
</dbReference>
<comment type="similarity">
    <text evidence="1">Belongs to the Cyclase 1 superfamily.</text>
</comment>
<evidence type="ECO:0000313" key="3">
    <source>
        <dbReference type="Proteomes" id="UP000292082"/>
    </source>
</evidence>
<dbReference type="PANTHER" id="PTHR34861:SF10">
    <property type="entry name" value="CYCLASE"/>
    <property type="match status" value="1"/>
</dbReference>
<dbReference type="STRING" id="114155.A0A4V2K6Y1"/>
<sequence length="371" mass="41374">MRTPYNGRGPSARLQEVLAHISHSDPAGVDPSQALSSTMTTTRKLPAFDELPTFKEFTGCAWEVWGKDDQLGTVNLLTPEVVKEASKEIKTGKSIALNWPVNFPNKPVFGRKQPEHEVIYKAEFGAVQDDHLHINTQSGTQWDGLKHFGLLHHSLFYQNTPALSFKTGAISFPDPNNIDPEVIKLGIHNWAQHGICGRGVLLDLVKYYTEKHGKLPYDPFTTHAIPLEDLQAAAKAQGVTFQPADILILRVGFMLRYYGATQEERDGLPDKPETFAGIEQSEDMKRFLWDNHFAAIASDQPSLERWPPPEGVRHLHSTLLGLWGMPIGEFFDLEALAKHCAETGRYTFFFSSWPLNVLGGVASPPNAAAYF</sequence>
<dbReference type="SUPFAM" id="SSF102198">
    <property type="entry name" value="Putative cyclase"/>
    <property type="match status" value="1"/>
</dbReference>
<dbReference type="EMBL" id="ML145201">
    <property type="protein sequence ID" value="TBU53938.1"/>
    <property type="molecule type" value="Genomic_DNA"/>
</dbReference>
<evidence type="ECO:0000313" key="2">
    <source>
        <dbReference type="EMBL" id="TBU53938.1"/>
    </source>
</evidence>
<protein>
    <submittedName>
        <fullName evidence="2">Putative cyclase-domain-containing protein</fullName>
    </submittedName>
</protein>
<gene>
    <name evidence="2" type="ORF">BD310DRAFT_111661</name>
</gene>
<reference evidence="2 3" key="1">
    <citation type="submission" date="2019-01" db="EMBL/GenBank/DDBJ databases">
        <title>Draft genome sequences of three monokaryotic isolates of the white-rot basidiomycete fungus Dichomitus squalens.</title>
        <authorList>
            <consortium name="DOE Joint Genome Institute"/>
            <person name="Lopez S.C."/>
            <person name="Andreopoulos B."/>
            <person name="Pangilinan J."/>
            <person name="Lipzen A."/>
            <person name="Riley R."/>
            <person name="Ahrendt S."/>
            <person name="Ng V."/>
            <person name="Barry K."/>
            <person name="Daum C."/>
            <person name="Grigoriev I.V."/>
            <person name="Hilden K.S."/>
            <person name="Makela M.R."/>
            <person name="de Vries R.P."/>
        </authorList>
    </citation>
    <scope>NUCLEOTIDE SEQUENCE [LARGE SCALE GENOMIC DNA]</scope>
    <source>
        <strain evidence="2 3">CBS 464.89</strain>
    </source>
</reference>
<dbReference type="Pfam" id="PF04199">
    <property type="entry name" value="Cyclase"/>
    <property type="match status" value="1"/>
</dbReference>
<keyword evidence="3" id="KW-1185">Reference proteome</keyword>
<proteinExistence type="inferred from homology"/>
<dbReference type="GO" id="GO:0004061">
    <property type="term" value="F:arylformamidase activity"/>
    <property type="evidence" value="ECO:0007669"/>
    <property type="project" value="InterPro"/>
</dbReference>
<dbReference type="AlphaFoldDB" id="A0A4V2K6Y1"/>
<dbReference type="InterPro" id="IPR007325">
    <property type="entry name" value="KFase/CYL"/>
</dbReference>
<dbReference type="Proteomes" id="UP000292082">
    <property type="component" value="Unassembled WGS sequence"/>
</dbReference>
<accession>A0A4V2K6Y1</accession>
<organism evidence="2 3">
    <name type="scientific">Dichomitus squalens</name>
    <dbReference type="NCBI Taxonomy" id="114155"/>
    <lineage>
        <taxon>Eukaryota</taxon>
        <taxon>Fungi</taxon>
        <taxon>Dikarya</taxon>
        <taxon>Basidiomycota</taxon>
        <taxon>Agaricomycotina</taxon>
        <taxon>Agaricomycetes</taxon>
        <taxon>Polyporales</taxon>
        <taxon>Polyporaceae</taxon>
        <taxon>Dichomitus</taxon>
    </lineage>
</organism>
<dbReference type="Gene3D" id="3.50.30.50">
    <property type="entry name" value="Putative cyclase"/>
    <property type="match status" value="1"/>
</dbReference>
<name>A0A4V2K6Y1_9APHY</name>
<dbReference type="GO" id="GO:0019441">
    <property type="term" value="P:L-tryptophan catabolic process to kynurenine"/>
    <property type="evidence" value="ECO:0007669"/>
    <property type="project" value="InterPro"/>
</dbReference>